<proteinExistence type="predicted"/>
<name>A0A0G4H519_VITBC</name>
<gene>
    <name evidence="1" type="ORF">Vbra_22452</name>
</gene>
<protein>
    <submittedName>
        <fullName evidence="1">Uncharacterized protein</fullName>
    </submittedName>
</protein>
<evidence type="ECO:0000313" key="2">
    <source>
        <dbReference type="Proteomes" id="UP000041254"/>
    </source>
</evidence>
<dbReference type="Proteomes" id="UP000041254">
    <property type="component" value="Unassembled WGS sequence"/>
</dbReference>
<keyword evidence="2" id="KW-1185">Reference proteome</keyword>
<dbReference type="VEuPathDB" id="CryptoDB:Vbra_22452"/>
<organism evidence="1 2">
    <name type="scientific">Vitrella brassicaformis (strain CCMP3155)</name>
    <dbReference type="NCBI Taxonomy" id="1169540"/>
    <lineage>
        <taxon>Eukaryota</taxon>
        <taxon>Sar</taxon>
        <taxon>Alveolata</taxon>
        <taxon>Colpodellida</taxon>
        <taxon>Vitrellaceae</taxon>
        <taxon>Vitrella</taxon>
    </lineage>
</organism>
<dbReference type="AlphaFoldDB" id="A0A0G4H519"/>
<accession>A0A0G4H519</accession>
<evidence type="ECO:0000313" key="1">
    <source>
        <dbReference type="EMBL" id="CEM38888.1"/>
    </source>
</evidence>
<dbReference type="EMBL" id="CDMY01001006">
    <property type="protein sequence ID" value="CEM38888.1"/>
    <property type="molecule type" value="Genomic_DNA"/>
</dbReference>
<reference evidence="1 2" key="1">
    <citation type="submission" date="2014-11" db="EMBL/GenBank/DDBJ databases">
        <authorList>
            <person name="Zhu J."/>
            <person name="Qi W."/>
            <person name="Song R."/>
        </authorList>
    </citation>
    <scope>NUCLEOTIDE SEQUENCE [LARGE SCALE GENOMIC DNA]</scope>
</reference>
<sequence length="138" mass="14140">MCSHLAAGAFCGGFCSESGLGGECIDSCISDCSAECVARRHRLEEVNAADSSDGQEGHPAAAAVADGEPQLRELQSCVVTCDLGDVDENCIGGPHADADYQGCRGGYHVYSVSCEGPPLGDLIGPAVYLSDSMCCGRC</sequence>
<dbReference type="InParanoid" id="A0A0G4H519"/>
<dbReference type="PhylomeDB" id="A0A0G4H519"/>